<keyword evidence="8" id="KW-1185">Reference proteome</keyword>
<evidence type="ECO:0000256" key="1">
    <source>
        <dbReference type="ARBA" id="ARBA00005965"/>
    </source>
</evidence>
<evidence type="ECO:0000256" key="2">
    <source>
        <dbReference type="ARBA" id="ARBA00023006"/>
    </source>
</evidence>
<keyword evidence="2" id="KW-0072">Autophagy</keyword>
<keyword evidence="3 4" id="KW-0175">Coiled coil</keyword>
<reference evidence="7 8" key="1">
    <citation type="journal article" date="2024" name="G3 (Bethesda)">
        <title>A hybrid genome assembly of the endangered aye-aye (Daubentonia madagascariensis).</title>
        <authorList>
            <person name="Versoza C.J."/>
            <person name="Pfeifer S.P."/>
        </authorList>
    </citation>
    <scope>NUCLEOTIDE SEQUENCE [LARGE SCALE GENOMIC DNA]</scope>
    <source>
        <strain evidence="7">6821</strain>
    </source>
</reference>
<evidence type="ECO:0000313" key="7">
    <source>
        <dbReference type="EMBL" id="KAL2770629.1"/>
    </source>
</evidence>
<name>A0ABD2DVV5_DAUMA</name>
<dbReference type="Pfam" id="PF17675">
    <property type="entry name" value="APG6_N"/>
    <property type="match status" value="1"/>
</dbReference>
<dbReference type="InterPro" id="IPR040455">
    <property type="entry name" value="Atg6_BARA"/>
</dbReference>
<feature type="non-terminal residue" evidence="7">
    <location>
        <position position="1"/>
    </location>
</feature>
<dbReference type="Gene3D" id="6.10.250.3110">
    <property type="match status" value="1"/>
</dbReference>
<proteinExistence type="inferred from homology"/>
<dbReference type="InterPro" id="IPR038274">
    <property type="entry name" value="Atg6/Beclin_C_sf"/>
</dbReference>
<feature type="coiled-coil region" evidence="4">
    <location>
        <begin position="93"/>
        <end position="155"/>
    </location>
</feature>
<protein>
    <submittedName>
        <fullName evidence="7">Beclin-2</fullName>
    </submittedName>
</protein>
<evidence type="ECO:0000259" key="6">
    <source>
        <dbReference type="Pfam" id="PF17675"/>
    </source>
</evidence>
<feature type="domain" description="Atg6/beclin coiled-coil" evidence="6">
    <location>
        <begin position="58"/>
        <end position="184"/>
    </location>
</feature>
<dbReference type="GO" id="GO:0032801">
    <property type="term" value="P:receptor catabolic process"/>
    <property type="evidence" value="ECO:0007669"/>
    <property type="project" value="UniProtKB-ARBA"/>
</dbReference>
<evidence type="ECO:0000313" key="8">
    <source>
        <dbReference type="Proteomes" id="UP001610411"/>
    </source>
</evidence>
<evidence type="ECO:0000259" key="5">
    <source>
        <dbReference type="Pfam" id="PF04111"/>
    </source>
</evidence>
<dbReference type="PANTHER" id="PTHR12768:SF5">
    <property type="entry name" value="BECLIN-2"/>
    <property type="match status" value="1"/>
</dbReference>
<evidence type="ECO:0000256" key="3">
    <source>
        <dbReference type="ARBA" id="ARBA00023054"/>
    </source>
</evidence>
<feature type="domain" description="Atg6 BARA" evidence="5">
    <location>
        <begin position="187"/>
        <end position="367"/>
    </location>
</feature>
<gene>
    <name evidence="7" type="ORF">WCI35_018746</name>
</gene>
<dbReference type="Pfam" id="PF04111">
    <property type="entry name" value="APG6"/>
    <property type="match status" value="1"/>
</dbReference>
<dbReference type="AlphaFoldDB" id="A0ABD2DVV5"/>
<dbReference type="Proteomes" id="UP001610411">
    <property type="component" value="Unassembled WGS sequence"/>
</dbReference>
<dbReference type="GO" id="GO:0006914">
    <property type="term" value="P:autophagy"/>
    <property type="evidence" value="ECO:0007669"/>
    <property type="project" value="UniProtKB-KW"/>
</dbReference>
<dbReference type="InterPro" id="IPR007243">
    <property type="entry name" value="Atg6/Beclin"/>
</dbReference>
<dbReference type="FunFam" id="1.10.418.40:FF:000001">
    <property type="entry name" value="beclin-1 isoform X1"/>
    <property type="match status" value="1"/>
</dbReference>
<comment type="caution">
    <text evidence="7">The sequence shown here is derived from an EMBL/GenBank/DDBJ whole genome shotgun (WGS) entry which is preliminary data.</text>
</comment>
<dbReference type="Gene3D" id="1.10.418.40">
    <property type="entry name" value="Autophagy protein 6/Beclin 1"/>
    <property type="match status" value="1"/>
</dbReference>
<evidence type="ECO:0000256" key="4">
    <source>
        <dbReference type="SAM" id="Coils"/>
    </source>
</evidence>
<organism evidence="7 8">
    <name type="scientific">Daubentonia madagascariensis</name>
    <name type="common">Aye-aye</name>
    <name type="synonym">Sciurus madagascariensis</name>
    <dbReference type="NCBI Taxonomy" id="31869"/>
    <lineage>
        <taxon>Eukaryota</taxon>
        <taxon>Metazoa</taxon>
        <taxon>Chordata</taxon>
        <taxon>Craniata</taxon>
        <taxon>Vertebrata</taxon>
        <taxon>Euteleostomi</taxon>
        <taxon>Mammalia</taxon>
        <taxon>Eutheria</taxon>
        <taxon>Euarchontoglires</taxon>
        <taxon>Primates</taxon>
        <taxon>Strepsirrhini</taxon>
        <taxon>Chiromyiformes</taxon>
        <taxon>Daubentoniidae</taxon>
        <taxon>Daubentonia</taxon>
    </lineage>
</organism>
<dbReference type="PANTHER" id="PTHR12768">
    <property type="entry name" value="BECLIN 1"/>
    <property type="match status" value="1"/>
</dbReference>
<accession>A0ABD2DVV5</accession>
<comment type="similarity">
    <text evidence="1">Belongs to the beclin family.</text>
</comment>
<dbReference type="EMBL" id="JBFSEQ010000007">
    <property type="protein sequence ID" value="KAL2770629.1"/>
    <property type="molecule type" value="Genomic_DNA"/>
</dbReference>
<dbReference type="InterPro" id="IPR041691">
    <property type="entry name" value="Atg6/beclin_CC"/>
</dbReference>
<sequence length="373" mass="41935">QDSASSTPLPADGGMSKDSASHFTLLGKIDSMRTLGNIQKAAGDISDILSGQRVVDHPLCEECTDSLLEQLDTELSLTDLDCQIYQGCLEIRELAGEDERDALQAELQDVEQEEARLARELQDVDRDHARVAADLEAAQAEAAELEEQERQYHRDYSALKWQQLELLDQLGSVQNRLWRARAQLHRLKEINVFSAAFEIREEGALGIINNFRLGCLPTVPVPWTEISAAWGQTAWLLLALANTIGLKFQRYQLVPCGNRSYLKSLADDCTELPLFCHRGQNAFLDDKFDSAMVAFLDCMQQFAEAAGKGASDLCLPYRIHVERGLLEDAAGSGERYSIRTRLNTEGQWTKALKLMLVNFKWSLAWVSLRYRQK</sequence>